<evidence type="ECO:0000256" key="4">
    <source>
        <dbReference type="ARBA" id="ARBA00022679"/>
    </source>
</evidence>
<dbReference type="PANTHER" id="PTHR45436:SF5">
    <property type="entry name" value="SENSOR HISTIDINE KINASE TRCS"/>
    <property type="match status" value="1"/>
</dbReference>
<keyword evidence="3" id="KW-0597">Phosphoprotein</keyword>
<dbReference type="GO" id="GO:0000160">
    <property type="term" value="P:phosphorelay signal transduction system"/>
    <property type="evidence" value="ECO:0007669"/>
    <property type="project" value="UniProtKB-KW"/>
</dbReference>
<dbReference type="PROSITE" id="PS50885">
    <property type="entry name" value="HAMP"/>
    <property type="match status" value="1"/>
</dbReference>
<keyword evidence="7" id="KW-1133">Transmembrane helix</keyword>
<evidence type="ECO:0000313" key="9">
    <source>
        <dbReference type="EMBL" id="XBV87285.1"/>
    </source>
</evidence>
<evidence type="ECO:0000256" key="5">
    <source>
        <dbReference type="ARBA" id="ARBA00022777"/>
    </source>
</evidence>
<dbReference type="KEGG" id="dsc:ABOD76_21570"/>
<dbReference type="AlphaFoldDB" id="A0AAU7UGR3"/>
<dbReference type="GO" id="GO:0004673">
    <property type="term" value="F:protein histidine kinase activity"/>
    <property type="evidence" value="ECO:0007669"/>
    <property type="project" value="UniProtKB-EC"/>
</dbReference>
<dbReference type="GO" id="GO:0016020">
    <property type="term" value="C:membrane"/>
    <property type="evidence" value="ECO:0007669"/>
    <property type="project" value="InterPro"/>
</dbReference>
<comment type="catalytic activity">
    <reaction evidence="1">
        <text>ATP + protein L-histidine = ADP + protein N-phospho-L-histidine.</text>
        <dbReference type="EC" id="2.7.13.3"/>
    </reaction>
</comment>
<dbReference type="Gene3D" id="6.10.340.10">
    <property type="match status" value="1"/>
</dbReference>
<evidence type="ECO:0000256" key="2">
    <source>
        <dbReference type="ARBA" id="ARBA00012438"/>
    </source>
</evidence>
<dbReference type="PANTHER" id="PTHR45436">
    <property type="entry name" value="SENSOR HISTIDINE KINASE YKOH"/>
    <property type="match status" value="1"/>
</dbReference>
<dbReference type="RefSeq" id="WP_350245435.1">
    <property type="nucleotide sequence ID" value="NZ_CP158300.1"/>
</dbReference>
<feature type="transmembrane region" description="Helical" evidence="7">
    <location>
        <begin position="233"/>
        <end position="251"/>
    </location>
</feature>
<keyword evidence="4" id="KW-0808">Transferase</keyword>
<keyword evidence="6" id="KW-0902">Two-component regulatory system</keyword>
<evidence type="ECO:0000256" key="7">
    <source>
        <dbReference type="SAM" id="Phobius"/>
    </source>
</evidence>
<gene>
    <name evidence="9" type="ORF">ABOD76_21570</name>
</gene>
<dbReference type="EC" id="2.7.13.3" evidence="2"/>
<proteinExistence type="predicted"/>
<protein>
    <recommendedName>
        <fullName evidence="2">histidine kinase</fullName>
        <ecNumber evidence="2">2.7.13.3</ecNumber>
    </recommendedName>
</protein>
<evidence type="ECO:0000259" key="8">
    <source>
        <dbReference type="PROSITE" id="PS50885"/>
    </source>
</evidence>
<evidence type="ECO:0000256" key="3">
    <source>
        <dbReference type="ARBA" id="ARBA00022553"/>
    </source>
</evidence>
<reference evidence="9" key="1">
    <citation type="submission" date="2024-06" db="EMBL/GenBank/DDBJ databases">
        <title>Draft Genome Sequence of Deinococcus sonorensis Type Strain KR-87, a Biofilm Producing Representative of the Genus Deinococcus.</title>
        <authorList>
            <person name="Boren L.S."/>
            <person name="Grosso R.A."/>
            <person name="Hugenberg-Cox A.N."/>
            <person name="Hill J.T.E."/>
            <person name="Albert C.M."/>
            <person name="Tuohy J.M."/>
        </authorList>
    </citation>
    <scope>NUCLEOTIDE SEQUENCE</scope>
    <source>
        <strain evidence="9">KR-87</strain>
        <plasmid evidence="9">pDson02</plasmid>
    </source>
</reference>
<dbReference type="EMBL" id="CP158300">
    <property type="protein sequence ID" value="XBV87285.1"/>
    <property type="molecule type" value="Genomic_DNA"/>
</dbReference>
<sequence length="333" mass="35591">MFQTIRTQEGQAKAAQLRSTATPAGRGLLARLLAITVLPVMAVGLFVALLLGAQRMSALRAVDDSLAGTVARILATTLDVSDLSQVAAQLQAAVTAENVAFVDVRPAGDSLRFFRSKSPETDWALRAAYDAAEAADPGDHRFVFDDRRAELYRQAAQQVQDPAVRERLNRVAAAMTPGERVYQVVRVGVYENRQGQRLVRLPGDAAPAGPLIFELGVGVNNAVIERLLGRQQWLVVGACLLAALLAAGLAWRATGRIVRPIVQLTRAADRLSLGELGEPVSLALAGRSITELSELAQALDRLRTSLALAMSRLRPHPGALKSGPVPPGGRRDP</sequence>
<keyword evidence="7" id="KW-0472">Membrane</keyword>
<keyword evidence="9" id="KW-0614">Plasmid</keyword>
<evidence type="ECO:0000256" key="6">
    <source>
        <dbReference type="ARBA" id="ARBA00023012"/>
    </source>
</evidence>
<keyword evidence="5" id="KW-0418">Kinase</keyword>
<geneLocation type="plasmid" evidence="9">
    <name>pDson02</name>
</geneLocation>
<name>A0AAU7UGR3_9DEIO</name>
<feature type="transmembrane region" description="Helical" evidence="7">
    <location>
        <begin position="28"/>
        <end position="51"/>
    </location>
</feature>
<keyword evidence="7" id="KW-0812">Transmembrane</keyword>
<organism evidence="9">
    <name type="scientific">Deinococcus sonorensis KR-87</name>
    <dbReference type="NCBI Taxonomy" id="694439"/>
    <lineage>
        <taxon>Bacteria</taxon>
        <taxon>Thermotogati</taxon>
        <taxon>Deinococcota</taxon>
        <taxon>Deinococci</taxon>
        <taxon>Deinococcales</taxon>
        <taxon>Deinococcaceae</taxon>
        <taxon>Deinococcus</taxon>
    </lineage>
</organism>
<accession>A0AAU7UGR3</accession>
<feature type="domain" description="HAMP" evidence="8">
    <location>
        <begin position="255"/>
        <end position="311"/>
    </location>
</feature>
<evidence type="ECO:0000256" key="1">
    <source>
        <dbReference type="ARBA" id="ARBA00000085"/>
    </source>
</evidence>
<dbReference type="SMART" id="SM00304">
    <property type="entry name" value="HAMP"/>
    <property type="match status" value="1"/>
</dbReference>
<dbReference type="InterPro" id="IPR050428">
    <property type="entry name" value="TCS_sensor_his_kinase"/>
</dbReference>
<dbReference type="CDD" id="cd06225">
    <property type="entry name" value="HAMP"/>
    <property type="match status" value="1"/>
</dbReference>
<dbReference type="InterPro" id="IPR003660">
    <property type="entry name" value="HAMP_dom"/>
</dbReference>
<dbReference type="Pfam" id="PF00672">
    <property type="entry name" value="HAMP"/>
    <property type="match status" value="1"/>
</dbReference>